<dbReference type="InterPro" id="IPR036291">
    <property type="entry name" value="NAD(P)-bd_dom_sf"/>
</dbReference>
<comment type="caution">
    <text evidence="2">The sequence shown here is derived from an EMBL/GenBank/DDBJ whole genome shotgun (WGS) entry which is preliminary data.</text>
</comment>
<dbReference type="Pfam" id="PF08240">
    <property type="entry name" value="ADH_N"/>
    <property type="match status" value="1"/>
</dbReference>
<evidence type="ECO:0000313" key="2">
    <source>
        <dbReference type="EMBL" id="KAF7356744.1"/>
    </source>
</evidence>
<dbReference type="PANTHER" id="PTHR11695">
    <property type="entry name" value="ALCOHOL DEHYDROGENASE RELATED"/>
    <property type="match status" value="1"/>
</dbReference>
<dbReference type="InterPro" id="IPR013154">
    <property type="entry name" value="ADH-like_N"/>
</dbReference>
<accession>A0A8H6YD06</accession>
<protein>
    <submittedName>
        <fullName evidence="2">Quinone oxidoreductase</fullName>
    </submittedName>
</protein>
<dbReference type="SUPFAM" id="SSF51735">
    <property type="entry name" value="NAD(P)-binding Rossmann-fold domains"/>
    <property type="match status" value="1"/>
</dbReference>
<proteinExistence type="predicted"/>
<dbReference type="EMBL" id="JACAZI010000007">
    <property type="protein sequence ID" value="KAF7356744.1"/>
    <property type="molecule type" value="Genomic_DNA"/>
</dbReference>
<dbReference type="PANTHER" id="PTHR11695:SF294">
    <property type="entry name" value="RETICULON-4-INTERACTING PROTEIN 1, MITOCHONDRIAL"/>
    <property type="match status" value="1"/>
</dbReference>
<organism evidence="2 3">
    <name type="scientific">Mycena venus</name>
    <dbReference type="NCBI Taxonomy" id="2733690"/>
    <lineage>
        <taxon>Eukaryota</taxon>
        <taxon>Fungi</taxon>
        <taxon>Dikarya</taxon>
        <taxon>Basidiomycota</taxon>
        <taxon>Agaricomycotina</taxon>
        <taxon>Agaricomycetes</taxon>
        <taxon>Agaricomycetidae</taxon>
        <taxon>Agaricales</taxon>
        <taxon>Marasmiineae</taxon>
        <taxon>Mycenaceae</taxon>
        <taxon>Mycena</taxon>
    </lineage>
</organism>
<dbReference type="GO" id="GO:0005739">
    <property type="term" value="C:mitochondrion"/>
    <property type="evidence" value="ECO:0007669"/>
    <property type="project" value="TreeGrafter"/>
</dbReference>
<dbReference type="Gene3D" id="3.40.50.720">
    <property type="entry name" value="NAD(P)-binding Rossmann-like Domain"/>
    <property type="match status" value="1"/>
</dbReference>
<dbReference type="Pfam" id="PF13602">
    <property type="entry name" value="ADH_zinc_N_2"/>
    <property type="match status" value="1"/>
</dbReference>
<reference evidence="2" key="1">
    <citation type="submission" date="2020-05" db="EMBL/GenBank/DDBJ databases">
        <title>Mycena genomes resolve the evolution of fungal bioluminescence.</title>
        <authorList>
            <person name="Tsai I.J."/>
        </authorList>
    </citation>
    <scope>NUCLEOTIDE SEQUENCE</scope>
    <source>
        <strain evidence="2">CCC161011</strain>
    </source>
</reference>
<dbReference type="Gene3D" id="3.90.180.10">
    <property type="entry name" value="Medium-chain alcohol dehydrogenases, catalytic domain"/>
    <property type="match status" value="1"/>
</dbReference>
<dbReference type="InterPro" id="IPR011032">
    <property type="entry name" value="GroES-like_sf"/>
</dbReference>
<evidence type="ECO:0000259" key="1">
    <source>
        <dbReference type="SMART" id="SM00829"/>
    </source>
</evidence>
<dbReference type="GO" id="GO:0016491">
    <property type="term" value="F:oxidoreductase activity"/>
    <property type="evidence" value="ECO:0007669"/>
    <property type="project" value="InterPro"/>
</dbReference>
<name>A0A8H6YD06_9AGAR</name>
<gene>
    <name evidence="2" type="ORF">MVEN_01009400</name>
</gene>
<feature type="domain" description="Enoyl reductase (ER)" evidence="1">
    <location>
        <begin position="14"/>
        <end position="338"/>
    </location>
</feature>
<evidence type="ECO:0000313" key="3">
    <source>
        <dbReference type="Proteomes" id="UP000620124"/>
    </source>
</evidence>
<dbReference type="CDD" id="cd08267">
    <property type="entry name" value="MDR1"/>
    <property type="match status" value="1"/>
</dbReference>
<dbReference type="SMART" id="SM00829">
    <property type="entry name" value="PKS_ER"/>
    <property type="match status" value="1"/>
</dbReference>
<dbReference type="Proteomes" id="UP000620124">
    <property type="component" value="Unassembled WGS sequence"/>
</dbReference>
<keyword evidence="3" id="KW-1185">Reference proteome</keyword>
<dbReference type="InterPro" id="IPR050700">
    <property type="entry name" value="YIM1/Zinc_Alcohol_DH_Fams"/>
</dbReference>
<dbReference type="AlphaFoldDB" id="A0A8H6YD06"/>
<dbReference type="SUPFAM" id="SSF50129">
    <property type="entry name" value="GroES-like"/>
    <property type="match status" value="1"/>
</dbReference>
<dbReference type="OrthoDB" id="3509362at2759"/>
<dbReference type="InterPro" id="IPR020843">
    <property type="entry name" value="ER"/>
</dbReference>
<sequence>MTTYSAWYAVKRGHPAQALQLKTGLPVPTKLPKGHVLVKVQAVALNPVDYKLLRSLPNFIARRPHVVGMELAGIVVDANGSSEFSVGDKVFGTSTWPKVGVLAQYVVLPTSLLAKTPPNISAVEAAGVAIVTLTAHQALVRDLRIESGQTVFINGGSSGVGMAAIQIAKSMGCKVVATASAKNKELLLGLGVDEFIDYTEAPLVQQLLAKPPSPKFHALFDAVGLTDPSLYMNCSSYLAPGGMYLSAGTLPHSRKDWGELLRQIFEGFLRPAWLGGVPRKFGSVSVTFEKKDVEAVRELVAKGAVKPVVDSMYSFDREDVVKAFEKLMTAHAKGKVIIKVSDEE</sequence>